<dbReference type="Proteomes" id="UP000190675">
    <property type="component" value="Chromosome I"/>
</dbReference>
<keyword evidence="2" id="KW-1133">Transmembrane helix</keyword>
<dbReference type="InterPro" id="IPR001646">
    <property type="entry name" value="5peptide_repeat"/>
</dbReference>
<dbReference type="Gene3D" id="2.160.20.80">
    <property type="entry name" value="E3 ubiquitin-protein ligase SopA"/>
    <property type="match status" value="1"/>
</dbReference>
<evidence type="ECO:0000313" key="4">
    <source>
        <dbReference type="Proteomes" id="UP000190675"/>
    </source>
</evidence>
<feature type="region of interest" description="Disordered" evidence="1">
    <location>
        <begin position="444"/>
        <end position="471"/>
    </location>
</feature>
<feature type="transmembrane region" description="Helical" evidence="2">
    <location>
        <begin position="68"/>
        <end position="86"/>
    </location>
</feature>
<protein>
    <submittedName>
        <fullName evidence="3">Uncharacterized protein YjbI, contains pentapeptide repeats</fullName>
    </submittedName>
</protein>
<evidence type="ECO:0000256" key="1">
    <source>
        <dbReference type="SAM" id="MobiDB-lite"/>
    </source>
</evidence>
<evidence type="ECO:0000256" key="2">
    <source>
        <dbReference type="SAM" id="Phobius"/>
    </source>
</evidence>
<keyword evidence="2" id="KW-0812">Transmembrane</keyword>
<accession>A0A1M5QTC3</accession>
<keyword evidence="2" id="KW-0472">Membrane</keyword>
<evidence type="ECO:0000313" key="3">
    <source>
        <dbReference type="EMBL" id="SHH16853.1"/>
    </source>
</evidence>
<proteinExistence type="predicted"/>
<dbReference type="OrthoDB" id="7908941at2"/>
<sequence length="471" mass="52682">MQKAEQKKGWPLQFSFLEMPPYSFSVPASVLGISIFLALTFIAILAIGWLLADLVSGDEKRAAEAAKAALPILAGAIGLPLIIWRLRLFDRQTRISEEKTQIDREIHYTSIFSRAIEQLGQTREMKRTLQSPTGSVDTAMTVPNIEVRLGGIHSLSRLAEESQRDREKIGNILRSYIRENSWSDRSGELTSKPDWSRNFVWGWAYKLDRGPANREAQEKRDAWIASTEEKVKELAQWAAQIPETRVDVNEAADALAGQMISNPQSTKSIFYECLFVGRHFNQGLLSLVNFRRCTFVRCNFNAEQQSRLKIDDSLILDSDFDCAESNIDISNSQLSEVVFRGTDGSRLNLSWCDVYSTRLSGAPSVINLSGSTIYRLRLLGSRKDQTDQSTTIDLSDSIFVSSVLKRITLSSDSDLYFATAHGTTIDQVDLSAVTRCDQESLSAVTANGQTIHPNANERPLSWPKYEPNGSP</sequence>
<feature type="transmembrane region" description="Helical" evidence="2">
    <location>
        <begin position="21"/>
        <end position="48"/>
    </location>
</feature>
<gene>
    <name evidence="3" type="ORF">SAMN05444169_6118</name>
</gene>
<dbReference type="Pfam" id="PF00805">
    <property type="entry name" value="Pentapeptide"/>
    <property type="match status" value="1"/>
</dbReference>
<name>A0A1M5QTC3_9BRAD</name>
<feature type="compositionally biased region" description="Polar residues" evidence="1">
    <location>
        <begin position="444"/>
        <end position="453"/>
    </location>
</feature>
<organism evidence="3 4">
    <name type="scientific">Bradyrhizobium erythrophlei</name>
    <dbReference type="NCBI Taxonomy" id="1437360"/>
    <lineage>
        <taxon>Bacteria</taxon>
        <taxon>Pseudomonadati</taxon>
        <taxon>Pseudomonadota</taxon>
        <taxon>Alphaproteobacteria</taxon>
        <taxon>Hyphomicrobiales</taxon>
        <taxon>Nitrobacteraceae</taxon>
        <taxon>Bradyrhizobium</taxon>
    </lineage>
</organism>
<dbReference type="AlphaFoldDB" id="A0A1M5QTC3"/>
<dbReference type="SUPFAM" id="SSF141571">
    <property type="entry name" value="Pentapeptide repeat-like"/>
    <property type="match status" value="1"/>
</dbReference>
<reference evidence="3 4" key="1">
    <citation type="submission" date="2016-11" db="EMBL/GenBank/DDBJ databases">
        <authorList>
            <person name="Jaros S."/>
            <person name="Januszkiewicz K."/>
            <person name="Wedrychowicz H."/>
        </authorList>
    </citation>
    <scope>NUCLEOTIDE SEQUENCE [LARGE SCALE GENOMIC DNA]</scope>
    <source>
        <strain evidence="3 4">GAS242</strain>
    </source>
</reference>
<dbReference type="EMBL" id="LT670818">
    <property type="protein sequence ID" value="SHH16853.1"/>
    <property type="molecule type" value="Genomic_DNA"/>
</dbReference>
<dbReference type="RefSeq" id="WP_079569116.1">
    <property type="nucleotide sequence ID" value="NZ_LT670818.1"/>
</dbReference>